<feature type="binding site" evidence="6">
    <location>
        <begin position="123"/>
        <end position="130"/>
    </location>
    <ligand>
        <name>ATP</name>
        <dbReference type="ChEBI" id="CHEBI:30616"/>
    </ligand>
</feature>
<comment type="subunit">
    <text evidence="6">Homodimer.</text>
</comment>
<dbReference type="RefSeq" id="WP_330171384.1">
    <property type="nucleotide sequence ID" value="NZ_CP137080.1"/>
</dbReference>
<dbReference type="Proteomes" id="UP001329313">
    <property type="component" value="Chromosome"/>
</dbReference>
<dbReference type="GO" id="GO:0016226">
    <property type="term" value="P:iron-sulfur cluster assembly"/>
    <property type="evidence" value="ECO:0007669"/>
    <property type="project" value="InterPro"/>
</dbReference>
<dbReference type="Pfam" id="PF10609">
    <property type="entry name" value="ParA"/>
    <property type="match status" value="1"/>
</dbReference>
<dbReference type="HAMAP" id="MF_02040">
    <property type="entry name" value="Mrp_NBP35"/>
    <property type="match status" value="1"/>
</dbReference>
<dbReference type="SUPFAM" id="SSF117916">
    <property type="entry name" value="Fe-S cluster assembly (FSCA) domain-like"/>
    <property type="match status" value="1"/>
</dbReference>
<keyword evidence="3 6" id="KW-0067">ATP-binding</keyword>
<dbReference type="AlphaFoldDB" id="A0AAU0MJ67"/>
<evidence type="ECO:0000256" key="1">
    <source>
        <dbReference type="ARBA" id="ARBA00022723"/>
    </source>
</evidence>
<name>A0AAU0MJ67_9MICO</name>
<dbReference type="CDD" id="cd02037">
    <property type="entry name" value="Mrp_NBP35"/>
    <property type="match status" value="1"/>
</dbReference>
<dbReference type="InterPro" id="IPR044304">
    <property type="entry name" value="NUBPL-like"/>
</dbReference>
<dbReference type="PANTHER" id="PTHR42961:SF2">
    <property type="entry name" value="IRON-SULFUR PROTEIN NUBPL"/>
    <property type="match status" value="1"/>
</dbReference>
<evidence type="ECO:0000256" key="3">
    <source>
        <dbReference type="ARBA" id="ARBA00022840"/>
    </source>
</evidence>
<accession>A0AAU0MJ67</accession>
<organism evidence="8 9">
    <name type="scientific">Microbacterium limosum</name>
    <dbReference type="NCBI Taxonomy" id="3079935"/>
    <lineage>
        <taxon>Bacteria</taxon>
        <taxon>Bacillati</taxon>
        <taxon>Actinomycetota</taxon>
        <taxon>Actinomycetes</taxon>
        <taxon>Micrococcales</taxon>
        <taxon>Microbacteriaceae</taxon>
        <taxon>Microbacterium</taxon>
    </lineage>
</organism>
<dbReference type="PANTHER" id="PTHR42961">
    <property type="entry name" value="IRON-SULFUR PROTEIN NUBPL"/>
    <property type="match status" value="1"/>
</dbReference>
<reference evidence="8 9" key="1">
    <citation type="submission" date="2023-10" db="EMBL/GenBank/DDBJ databases">
        <title>Y20.</title>
        <authorList>
            <person name="Zhang G."/>
            <person name="Ding Y."/>
        </authorList>
    </citation>
    <scope>NUCLEOTIDE SEQUENCE [LARGE SCALE GENOMIC DNA]</scope>
    <source>
        <strain evidence="8 9">Y20</strain>
    </source>
</reference>
<dbReference type="Gene3D" id="3.40.50.300">
    <property type="entry name" value="P-loop containing nucleotide triphosphate hydrolases"/>
    <property type="match status" value="1"/>
</dbReference>
<keyword evidence="5 6" id="KW-0411">Iron-sulfur</keyword>
<dbReference type="SUPFAM" id="SSF52540">
    <property type="entry name" value="P-loop containing nucleoside triphosphate hydrolases"/>
    <property type="match status" value="1"/>
</dbReference>
<keyword evidence="2 6" id="KW-0547">Nucleotide-binding</keyword>
<evidence type="ECO:0000256" key="6">
    <source>
        <dbReference type="HAMAP-Rule" id="MF_02040"/>
    </source>
</evidence>
<evidence type="ECO:0000256" key="2">
    <source>
        <dbReference type="ARBA" id="ARBA00022741"/>
    </source>
</evidence>
<dbReference type="Gene3D" id="3.30.300.130">
    <property type="entry name" value="Fe-S cluster assembly (FSCA)"/>
    <property type="match status" value="1"/>
</dbReference>
<dbReference type="InterPro" id="IPR019591">
    <property type="entry name" value="Mrp/NBP35_ATP-bd"/>
</dbReference>
<evidence type="ECO:0000256" key="5">
    <source>
        <dbReference type="ARBA" id="ARBA00023014"/>
    </source>
</evidence>
<evidence type="ECO:0000256" key="4">
    <source>
        <dbReference type="ARBA" id="ARBA00023004"/>
    </source>
</evidence>
<dbReference type="GO" id="GO:0051539">
    <property type="term" value="F:4 iron, 4 sulfur cluster binding"/>
    <property type="evidence" value="ECO:0007669"/>
    <property type="project" value="TreeGrafter"/>
</dbReference>
<evidence type="ECO:0000313" key="9">
    <source>
        <dbReference type="Proteomes" id="UP001329313"/>
    </source>
</evidence>
<dbReference type="GO" id="GO:0016887">
    <property type="term" value="F:ATP hydrolysis activity"/>
    <property type="evidence" value="ECO:0007669"/>
    <property type="project" value="UniProtKB-UniRule"/>
</dbReference>
<comment type="similarity">
    <text evidence="6">Belongs to the Mrp/NBP35 ATP-binding proteins family.</text>
</comment>
<keyword evidence="9" id="KW-1185">Reference proteome</keyword>
<dbReference type="InterPro" id="IPR034904">
    <property type="entry name" value="FSCA_dom_sf"/>
</dbReference>
<dbReference type="InterPro" id="IPR002744">
    <property type="entry name" value="MIP18-like"/>
</dbReference>
<sequence length="384" mass="39033">MTSEQAAGAPSEAVRRAVGGVLDPELRRSLAELGMLRDIRVEEGIARVGIALTIVGCPASDRIEREVREAALAVDGVSAAEVSLGVMTPPERAVLTEQLRAGRPRGIPFTADSLTRVIAVTSGKGGVGKSTLTANLAVALAARGLSVGLVDADVHGFSIPGLLGLVDAAGRTARPTRIDDLIVPPVAYGVKVISIGMFLREGDEGQAVAWRGPMLHRTVSQFLTDVHFGDLDVLLLDMPPGTGDVAISVGQLLPHAEVVVVTTPQPAAADVAIRSGLVARQTGQRVVGVIENMAAMSLRGGGSLDLFGSGGGAAVAEALSTDAEPVALLASVPLSPALRTGGDEGAPVVVADPADPASEAILEAAARLIAPRGLAGRSLPFTTG</sequence>
<evidence type="ECO:0000313" key="8">
    <source>
        <dbReference type="EMBL" id="WOQ70303.1"/>
    </source>
</evidence>
<keyword evidence="4 6" id="KW-0408">Iron</keyword>
<keyword evidence="1 6" id="KW-0479">Metal-binding</keyword>
<dbReference type="Pfam" id="PF01883">
    <property type="entry name" value="FeS_assembly_P"/>
    <property type="match status" value="1"/>
</dbReference>
<dbReference type="GO" id="GO:0005524">
    <property type="term" value="F:ATP binding"/>
    <property type="evidence" value="ECO:0007669"/>
    <property type="project" value="UniProtKB-UniRule"/>
</dbReference>
<gene>
    <name evidence="8" type="ORF">RYJ27_03580</name>
</gene>
<dbReference type="GO" id="GO:0140663">
    <property type="term" value="F:ATP-dependent FeS chaperone activity"/>
    <property type="evidence" value="ECO:0007669"/>
    <property type="project" value="InterPro"/>
</dbReference>
<feature type="domain" description="MIP18 family-like" evidence="7">
    <location>
        <begin position="12"/>
        <end position="82"/>
    </location>
</feature>
<dbReference type="InterPro" id="IPR027417">
    <property type="entry name" value="P-loop_NTPase"/>
</dbReference>
<protein>
    <recommendedName>
        <fullName evidence="6">Iron-sulfur cluster carrier protein</fullName>
    </recommendedName>
</protein>
<dbReference type="EMBL" id="CP137080">
    <property type="protein sequence ID" value="WOQ70303.1"/>
    <property type="molecule type" value="Genomic_DNA"/>
</dbReference>
<dbReference type="GO" id="GO:0046872">
    <property type="term" value="F:metal ion binding"/>
    <property type="evidence" value="ECO:0007669"/>
    <property type="project" value="UniProtKB-KW"/>
</dbReference>
<proteinExistence type="inferred from homology"/>
<comment type="function">
    <text evidence="6">Binds and transfers iron-sulfur (Fe-S) clusters to target apoproteins. Can hydrolyze ATP.</text>
</comment>
<dbReference type="InterPro" id="IPR033756">
    <property type="entry name" value="YlxH/NBP35"/>
</dbReference>
<evidence type="ECO:0000259" key="7">
    <source>
        <dbReference type="Pfam" id="PF01883"/>
    </source>
</evidence>
<dbReference type="KEGG" id="mliy:RYJ27_03580"/>
<keyword evidence="6" id="KW-0378">Hydrolase</keyword>